<organism evidence="3 4">
    <name type="scientific">Plesiocystis pacifica SIR-1</name>
    <dbReference type="NCBI Taxonomy" id="391625"/>
    <lineage>
        <taxon>Bacteria</taxon>
        <taxon>Pseudomonadati</taxon>
        <taxon>Myxococcota</taxon>
        <taxon>Polyangia</taxon>
        <taxon>Nannocystales</taxon>
        <taxon>Nannocystaceae</taxon>
        <taxon>Plesiocystis</taxon>
    </lineage>
</organism>
<accession>A6G9B9</accession>
<evidence type="ECO:0000313" key="3">
    <source>
        <dbReference type="EMBL" id="EDM77541.1"/>
    </source>
</evidence>
<dbReference type="OrthoDB" id="9791347at2"/>
<dbReference type="EMBL" id="ABCS01000044">
    <property type="protein sequence ID" value="EDM77541.1"/>
    <property type="molecule type" value="Genomic_DNA"/>
</dbReference>
<dbReference type="PANTHER" id="PTHR14087:SF7">
    <property type="entry name" value="THYMOCYTE NUCLEAR PROTEIN 1"/>
    <property type="match status" value="1"/>
</dbReference>
<dbReference type="FunFam" id="3.10.590.10:FF:000003">
    <property type="entry name" value="Thymocyte nuclear protein 1"/>
    <property type="match status" value="1"/>
</dbReference>
<keyword evidence="1" id="KW-0597">Phosphoprotein</keyword>
<comment type="caution">
    <text evidence="3">The sequence shown here is derived from an EMBL/GenBank/DDBJ whole genome shotgun (WGS) entry which is preliminary data.</text>
</comment>
<dbReference type="eggNOG" id="COG2947">
    <property type="taxonomic scope" value="Bacteria"/>
</dbReference>
<keyword evidence="4" id="KW-1185">Reference proteome</keyword>
<proteinExistence type="predicted"/>
<dbReference type="InterPro" id="IPR015947">
    <property type="entry name" value="PUA-like_sf"/>
</dbReference>
<dbReference type="InterPro" id="IPR047197">
    <property type="entry name" value="THYN1-like_EVE"/>
</dbReference>
<evidence type="ECO:0000259" key="2">
    <source>
        <dbReference type="Pfam" id="PF01878"/>
    </source>
</evidence>
<dbReference type="InterPro" id="IPR002740">
    <property type="entry name" value="EVE_domain"/>
</dbReference>
<name>A6G9B9_9BACT</name>
<dbReference type="CDD" id="cd21133">
    <property type="entry name" value="EVE"/>
    <property type="match status" value="1"/>
</dbReference>
<evidence type="ECO:0000313" key="4">
    <source>
        <dbReference type="Proteomes" id="UP000005801"/>
    </source>
</evidence>
<dbReference type="RefSeq" id="WP_006973314.1">
    <property type="nucleotide sequence ID" value="NZ_ABCS01000044.1"/>
</dbReference>
<dbReference type="PANTHER" id="PTHR14087">
    <property type="entry name" value="THYMOCYTE NUCLEAR PROTEIN 1"/>
    <property type="match status" value="1"/>
</dbReference>
<dbReference type="Pfam" id="PF01878">
    <property type="entry name" value="EVE"/>
    <property type="match status" value="1"/>
</dbReference>
<dbReference type="Proteomes" id="UP000005801">
    <property type="component" value="Unassembled WGS sequence"/>
</dbReference>
<evidence type="ECO:0000256" key="1">
    <source>
        <dbReference type="ARBA" id="ARBA00022553"/>
    </source>
</evidence>
<sequence>MPRRKRRYWLMKSEPEVYSIEDLERDGQEPWDGVRNYQARNSMRDEMAVGDLVLFYHSNAKPPGVAGVARVCTAAYPDPTAFDPGSDYYDPKSDPEAPRWWMVDVEFVERFDALVSLDALKAEGDGADAPLAGMLVIRRGQRLSVQAVEAAHFAHVLKIARARTRVRVR</sequence>
<reference evidence="3 4" key="1">
    <citation type="submission" date="2007-06" db="EMBL/GenBank/DDBJ databases">
        <authorList>
            <person name="Shimkets L."/>
            <person name="Ferriera S."/>
            <person name="Johnson J."/>
            <person name="Kravitz S."/>
            <person name="Beeson K."/>
            <person name="Sutton G."/>
            <person name="Rogers Y.-H."/>
            <person name="Friedman R."/>
            <person name="Frazier M."/>
            <person name="Venter J.C."/>
        </authorList>
    </citation>
    <scope>NUCLEOTIDE SEQUENCE [LARGE SCALE GENOMIC DNA]</scope>
    <source>
        <strain evidence="3 4">SIR-1</strain>
    </source>
</reference>
<dbReference type="SUPFAM" id="SSF88697">
    <property type="entry name" value="PUA domain-like"/>
    <property type="match status" value="1"/>
</dbReference>
<protein>
    <recommendedName>
        <fullName evidence="2">EVE domain-containing protein</fullName>
    </recommendedName>
</protein>
<dbReference type="Gene3D" id="3.10.590.10">
    <property type="entry name" value="ph1033 like domains"/>
    <property type="match status" value="1"/>
</dbReference>
<feature type="domain" description="EVE" evidence="2">
    <location>
        <begin position="7"/>
        <end position="158"/>
    </location>
</feature>
<dbReference type="AlphaFoldDB" id="A6G9B9"/>
<dbReference type="STRING" id="391625.PPSIR1_09565"/>
<gene>
    <name evidence="3" type="ORF">PPSIR1_09565</name>
</gene>
<dbReference type="InterPro" id="IPR052181">
    <property type="entry name" value="5hmC_binding"/>
</dbReference>